<gene>
    <name evidence="1" type="ORF">RPERSI_LOCUS27448</name>
</gene>
<evidence type="ECO:0000313" key="2">
    <source>
        <dbReference type="Proteomes" id="UP000789920"/>
    </source>
</evidence>
<comment type="caution">
    <text evidence="1">The sequence shown here is derived from an EMBL/GenBank/DDBJ whole genome shotgun (WGS) entry which is preliminary data.</text>
</comment>
<protein>
    <submittedName>
        <fullName evidence="1">15508_t:CDS:1</fullName>
    </submittedName>
</protein>
<accession>A0ACA9S7C8</accession>
<feature type="non-terminal residue" evidence="1">
    <location>
        <position position="1"/>
    </location>
</feature>
<proteinExistence type="predicted"/>
<organism evidence="1 2">
    <name type="scientific">Racocetra persica</name>
    <dbReference type="NCBI Taxonomy" id="160502"/>
    <lineage>
        <taxon>Eukaryota</taxon>
        <taxon>Fungi</taxon>
        <taxon>Fungi incertae sedis</taxon>
        <taxon>Mucoromycota</taxon>
        <taxon>Glomeromycotina</taxon>
        <taxon>Glomeromycetes</taxon>
        <taxon>Diversisporales</taxon>
        <taxon>Gigasporaceae</taxon>
        <taxon>Racocetra</taxon>
    </lineage>
</organism>
<dbReference type="EMBL" id="CAJVQC010096889">
    <property type="protein sequence ID" value="CAG8829241.1"/>
    <property type="molecule type" value="Genomic_DNA"/>
</dbReference>
<sequence>QTKEYPPNLAICFVNKLPEISNQVKRPVLEITFLNLLMDQEPGPNGYMQE</sequence>
<keyword evidence="2" id="KW-1185">Reference proteome</keyword>
<dbReference type="Proteomes" id="UP000789920">
    <property type="component" value="Unassembled WGS sequence"/>
</dbReference>
<evidence type="ECO:0000313" key="1">
    <source>
        <dbReference type="EMBL" id="CAG8829241.1"/>
    </source>
</evidence>
<name>A0ACA9S7C8_9GLOM</name>
<reference evidence="1" key="1">
    <citation type="submission" date="2021-06" db="EMBL/GenBank/DDBJ databases">
        <authorList>
            <person name="Kallberg Y."/>
            <person name="Tangrot J."/>
            <person name="Rosling A."/>
        </authorList>
    </citation>
    <scope>NUCLEOTIDE SEQUENCE</scope>
    <source>
        <strain evidence="1">MA461A</strain>
    </source>
</reference>